<dbReference type="OrthoDB" id="3468002at2"/>
<sequence>MGNWNEAIIDEAVTTEGQARELAAVIVAWLAEEQIIEDRQCDCCLGDGACYPPGRRFMQACGGSENDASNGNYAGFSRDAVNGMRVVASRWAIVNMQGGFGPVPCPACAAPMPIDDLYAAGNLWIEQVSDTMTCSNCEQASILPKWPHPDIRFVALAFEFWNWSPLSEEFVAEIGKRLGHSVTTMIGKA</sequence>
<dbReference type="Proteomes" id="UP000175989">
    <property type="component" value="Unassembled WGS sequence"/>
</dbReference>
<comment type="caution">
    <text evidence="1">The sequence shown here is derived from an EMBL/GenBank/DDBJ whole genome shotgun (WGS) entry which is preliminary data.</text>
</comment>
<protein>
    <submittedName>
        <fullName evidence="1">Uncharacterized protein</fullName>
    </submittedName>
</protein>
<organism evidence="1 2">
    <name type="scientific">Duganella phyllosphaerae</name>
    <dbReference type="NCBI Taxonomy" id="762836"/>
    <lineage>
        <taxon>Bacteria</taxon>
        <taxon>Pseudomonadati</taxon>
        <taxon>Pseudomonadota</taxon>
        <taxon>Betaproteobacteria</taxon>
        <taxon>Burkholderiales</taxon>
        <taxon>Oxalobacteraceae</taxon>
        <taxon>Telluria group</taxon>
        <taxon>Duganella</taxon>
    </lineage>
</organism>
<dbReference type="AlphaFoldDB" id="A0A1E7WCX3"/>
<proteinExistence type="predicted"/>
<reference evidence="2" key="1">
    <citation type="journal article" date="2016" name="Front. Microbiol.">
        <title>Molecular Keys to the Janthinobacterium and Duganella spp. Interaction with the Plant Pathogen Fusarium graminearum.</title>
        <authorList>
            <person name="Haack F.S."/>
            <person name="Poehlein A."/>
            <person name="Kroger C."/>
            <person name="Voigt C.A."/>
            <person name="Piepenbring M."/>
            <person name="Bode H.B."/>
            <person name="Daniel R."/>
            <person name="Schafer W."/>
            <person name="Streit W.R."/>
        </authorList>
    </citation>
    <scope>NUCLEOTIDE SEQUENCE [LARGE SCALE GENOMIC DNA]</scope>
    <source>
        <strain evidence="2">T54</strain>
    </source>
</reference>
<evidence type="ECO:0000313" key="1">
    <source>
        <dbReference type="EMBL" id="OEZ95502.1"/>
    </source>
</evidence>
<keyword evidence="2" id="KW-1185">Reference proteome</keyword>
<gene>
    <name evidence="1" type="ORF">DUPY_42760</name>
</gene>
<name>A0A1E7WCX3_9BURK</name>
<dbReference type="RefSeq" id="WP_070250882.1">
    <property type="nucleotide sequence ID" value="NZ_LROM01000123.1"/>
</dbReference>
<dbReference type="PATRIC" id="fig|762836.4.peg.4402"/>
<evidence type="ECO:0000313" key="2">
    <source>
        <dbReference type="Proteomes" id="UP000175989"/>
    </source>
</evidence>
<dbReference type="EMBL" id="LROM01000123">
    <property type="protein sequence ID" value="OEZ95502.1"/>
    <property type="molecule type" value="Genomic_DNA"/>
</dbReference>
<accession>A0A1E7WCX3</accession>